<name>Q2SIX3_HAHCH</name>
<evidence type="ECO:0000313" key="6">
    <source>
        <dbReference type="EMBL" id="ABC29401.1"/>
    </source>
</evidence>
<organism evidence="6 7">
    <name type="scientific">Hahella chejuensis (strain KCTC 2396)</name>
    <dbReference type="NCBI Taxonomy" id="349521"/>
    <lineage>
        <taxon>Bacteria</taxon>
        <taxon>Pseudomonadati</taxon>
        <taxon>Pseudomonadota</taxon>
        <taxon>Gammaproteobacteria</taxon>
        <taxon>Oceanospirillales</taxon>
        <taxon>Hahellaceae</taxon>
        <taxon>Hahella</taxon>
    </lineage>
</organism>
<evidence type="ECO:0000256" key="2">
    <source>
        <dbReference type="ARBA" id="ARBA00022490"/>
    </source>
</evidence>
<proteinExistence type="inferred from homology"/>
<dbReference type="Gene3D" id="3.90.70.10">
    <property type="entry name" value="Cysteine proteinases"/>
    <property type="match status" value="1"/>
</dbReference>
<keyword evidence="7" id="KW-1185">Reference proteome</keyword>
<evidence type="ECO:0000256" key="1">
    <source>
        <dbReference type="ARBA" id="ARBA00005395"/>
    </source>
</evidence>
<evidence type="ECO:0000256" key="4">
    <source>
        <dbReference type="ARBA" id="ARBA00023315"/>
    </source>
</evidence>
<dbReference type="PROSITE" id="PS51186">
    <property type="entry name" value="GNAT"/>
    <property type="match status" value="1"/>
</dbReference>
<reference evidence="6 7" key="1">
    <citation type="journal article" date="2005" name="Nucleic Acids Res.">
        <title>Genomic blueprint of Hahella chejuensis, a marine microbe producing an algicidal agent.</title>
        <authorList>
            <person name="Jeong H."/>
            <person name="Yim J.H."/>
            <person name="Lee C."/>
            <person name="Choi S.-H."/>
            <person name="Park Y.K."/>
            <person name="Yoon S.H."/>
            <person name="Hur C.-G."/>
            <person name="Kang H.-Y."/>
            <person name="Kim D."/>
            <person name="Lee H.H."/>
            <person name="Park K.H."/>
            <person name="Park S.-H."/>
            <person name="Park H.-S."/>
            <person name="Lee H.K."/>
            <person name="Oh T.K."/>
            <person name="Kim J.F."/>
        </authorList>
    </citation>
    <scope>NUCLEOTIDE SEQUENCE [LARGE SCALE GENOMIC DNA]</scope>
    <source>
        <strain evidence="6 7">KCTC 2396</strain>
    </source>
</reference>
<dbReference type="Proteomes" id="UP000000238">
    <property type="component" value="Chromosome"/>
</dbReference>
<dbReference type="Pfam" id="PF11814">
    <property type="entry name" value="DUF3335"/>
    <property type="match status" value="1"/>
</dbReference>
<keyword evidence="4" id="KW-0012">Acyltransferase</keyword>
<dbReference type="eggNOG" id="COG3271">
    <property type="taxonomic scope" value="Bacteria"/>
</dbReference>
<dbReference type="InterPro" id="IPR021770">
    <property type="entry name" value="DUF3335"/>
</dbReference>
<dbReference type="SUPFAM" id="SSF55729">
    <property type="entry name" value="Acyl-CoA N-acyltransferases (Nat)"/>
    <property type="match status" value="1"/>
</dbReference>
<dbReference type="STRING" id="349521.HCH_02609"/>
<dbReference type="PANTHER" id="PTHR43420">
    <property type="entry name" value="ACETYLTRANSFERASE"/>
    <property type="match status" value="1"/>
</dbReference>
<dbReference type="eggNOG" id="COG0456">
    <property type="taxonomic scope" value="Bacteria"/>
</dbReference>
<dbReference type="CDD" id="cd04301">
    <property type="entry name" value="NAT_SF"/>
    <property type="match status" value="1"/>
</dbReference>
<evidence type="ECO:0000259" key="5">
    <source>
        <dbReference type="PROSITE" id="PS51186"/>
    </source>
</evidence>
<evidence type="ECO:0000313" key="7">
    <source>
        <dbReference type="Proteomes" id="UP000000238"/>
    </source>
</evidence>
<gene>
    <name evidence="6" type="ordered locus">HCH_02609</name>
</gene>
<dbReference type="NCBIfam" id="TIGR01575">
    <property type="entry name" value="rimI"/>
    <property type="match status" value="1"/>
</dbReference>
<dbReference type="OrthoDB" id="27442at2"/>
<dbReference type="Pfam" id="PF00583">
    <property type="entry name" value="Acetyltransf_1"/>
    <property type="match status" value="1"/>
</dbReference>
<comment type="similarity">
    <text evidence="1">Belongs to the acetyltransferase family. RimI subfamily.</text>
</comment>
<dbReference type="AlphaFoldDB" id="Q2SIX3"/>
<dbReference type="InterPro" id="IPR000182">
    <property type="entry name" value="GNAT_dom"/>
</dbReference>
<accession>Q2SIX3</accession>
<dbReference type="InterPro" id="IPR050680">
    <property type="entry name" value="YpeA/RimI_acetyltransf"/>
</dbReference>
<dbReference type="InterPro" id="IPR006464">
    <property type="entry name" value="AcTrfase_RimI/Ard1"/>
</dbReference>
<evidence type="ECO:0000256" key="3">
    <source>
        <dbReference type="ARBA" id="ARBA00022679"/>
    </source>
</evidence>
<dbReference type="GO" id="GO:0008080">
    <property type="term" value="F:N-acetyltransferase activity"/>
    <property type="evidence" value="ECO:0007669"/>
    <property type="project" value="InterPro"/>
</dbReference>
<keyword evidence="2" id="KW-0963">Cytoplasm</keyword>
<dbReference type="Gene3D" id="3.40.630.30">
    <property type="match status" value="1"/>
</dbReference>
<feature type="domain" description="N-acetyltransferase" evidence="5">
    <location>
        <begin position="15"/>
        <end position="161"/>
    </location>
</feature>
<dbReference type="HOGENOM" id="CLU_064070_0_0_6"/>
<dbReference type="EMBL" id="CP000155">
    <property type="protein sequence ID" value="ABC29401.1"/>
    <property type="molecule type" value="Genomic_DNA"/>
</dbReference>
<dbReference type="RefSeq" id="WP_011396470.1">
    <property type="nucleotide sequence ID" value="NC_007645.1"/>
</dbReference>
<dbReference type="InterPro" id="IPR016181">
    <property type="entry name" value="Acyl_CoA_acyltransferase"/>
</dbReference>
<sequence length="388" mass="45015">MNKNQPQTVIRSLAPHYREAHMEDLDELVELEESCFTTDRLSRRSFRHMIKSESASVVLCEMDEKLCGYAITLFHRGTSLARLYSIAIAPESRGKGVARALMDMAEQSAISRRCIFMRLEVRTDNQEAIGLYKKLGYRQFGVYHDYYEDHRDAYRFQKQIIRFAPLNQTLQIPYYSQSTDFTCGPASLMMAMATLNTEYIPRNWEEIQIWREATTIFMTSGHGGCGPHGLALAAHKRGFNAEIYVNYEGPLFLEGVRRTEKKEVLKLVHKDFMHQLDETDVVIHNTVLTQEILEREIKQGKLALVLISTYHFDQKKAPHWVMISAVDSDFVYIHDPDVDEESHRLAIDNQYIPIARAQFDRMSQFGQNRLRTGVIISQRPKRTRRKNA</sequence>
<dbReference type="KEGG" id="hch:HCH_02609"/>
<keyword evidence="3 6" id="KW-0808">Transferase</keyword>
<protein>
    <submittedName>
        <fullName evidence="6">Acetyltransferase</fullName>
    </submittedName>
</protein>